<gene>
    <name evidence="2" type="ORF">G3580_10315</name>
</gene>
<sequence length="156" mass="17044">MRRFFALLLLSGLASVGVHADEIGSVNTEWKLTGSHKLVVEAFDDPKVEGVACFVAKPERGGIAGAFGVAEEVSDVSIACRQVGPIRFRKPVPHQEDAFSERRSVLFKTLHVVRMVDVKRNTLVYLTYTDKVISGSPKNSVTAVTVDHATPIPVER</sequence>
<feature type="chain" id="PRO_5025573098" evidence="1">
    <location>
        <begin position="21"/>
        <end position="156"/>
    </location>
</feature>
<keyword evidence="3" id="KW-1185">Reference proteome</keyword>
<dbReference type="AlphaFoldDB" id="A0A6C1B6T2"/>
<accession>A0A6C1B6T2</accession>
<dbReference type="Pfam" id="PF05981">
    <property type="entry name" value="CreA"/>
    <property type="match status" value="1"/>
</dbReference>
<dbReference type="InterPro" id="IPR010292">
    <property type="entry name" value="Uncharacterised_CreA"/>
</dbReference>
<keyword evidence="1" id="KW-0732">Signal</keyword>
<dbReference type="KEGG" id="azq:G3580_10315"/>
<name>A0A6C1B6T2_9RHOO</name>
<protein>
    <submittedName>
        <fullName evidence="2">CreA family protein</fullName>
    </submittedName>
</protein>
<dbReference type="PANTHER" id="PTHR37952:SF2">
    <property type="entry name" value="PROTEIN CREA"/>
    <property type="match status" value="1"/>
</dbReference>
<organism evidence="2 3">
    <name type="scientific">Nitrogeniibacter mangrovi</name>
    <dbReference type="NCBI Taxonomy" id="2016596"/>
    <lineage>
        <taxon>Bacteria</taxon>
        <taxon>Pseudomonadati</taxon>
        <taxon>Pseudomonadota</taxon>
        <taxon>Betaproteobacteria</taxon>
        <taxon>Rhodocyclales</taxon>
        <taxon>Zoogloeaceae</taxon>
        <taxon>Nitrogeniibacter</taxon>
    </lineage>
</organism>
<dbReference type="PANTHER" id="PTHR37952">
    <property type="match status" value="1"/>
</dbReference>
<reference evidence="2 3" key="1">
    <citation type="submission" date="2020-02" db="EMBL/GenBank/DDBJ databases">
        <title>Nitrogenibacter mangrovi gen. nov., sp. nov. isolated from mangrove sediment, a denitrifying betaproteobacterium.</title>
        <authorList>
            <person name="Liao H."/>
            <person name="Tian Y."/>
        </authorList>
    </citation>
    <scope>NUCLEOTIDE SEQUENCE [LARGE SCALE GENOMIC DNA]</scope>
    <source>
        <strain evidence="2 3">M9-3-2</strain>
    </source>
</reference>
<evidence type="ECO:0000256" key="1">
    <source>
        <dbReference type="SAM" id="SignalP"/>
    </source>
</evidence>
<proteinExistence type="predicted"/>
<evidence type="ECO:0000313" key="3">
    <source>
        <dbReference type="Proteomes" id="UP000501991"/>
    </source>
</evidence>
<dbReference type="PIRSF" id="PIRSF003174">
    <property type="entry name" value="CreA"/>
    <property type="match status" value="1"/>
</dbReference>
<dbReference type="EMBL" id="CP048836">
    <property type="protein sequence ID" value="QID18000.1"/>
    <property type="molecule type" value="Genomic_DNA"/>
</dbReference>
<dbReference type="Proteomes" id="UP000501991">
    <property type="component" value="Chromosome"/>
</dbReference>
<dbReference type="GO" id="GO:0005829">
    <property type="term" value="C:cytosol"/>
    <property type="evidence" value="ECO:0007669"/>
    <property type="project" value="TreeGrafter"/>
</dbReference>
<evidence type="ECO:0000313" key="2">
    <source>
        <dbReference type="EMBL" id="QID18000.1"/>
    </source>
</evidence>
<feature type="signal peptide" evidence="1">
    <location>
        <begin position="1"/>
        <end position="20"/>
    </location>
</feature>
<dbReference type="RefSeq" id="WP_173765223.1">
    <property type="nucleotide sequence ID" value="NZ_CP048836.1"/>
</dbReference>